<accession>A0A1F5BW44</accession>
<protein>
    <recommendedName>
        <fullName evidence="3">Aspartate ammonia-lyase</fullName>
    </recommendedName>
</protein>
<dbReference type="GO" id="GO:0003676">
    <property type="term" value="F:nucleic acid binding"/>
    <property type="evidence" value="ECO:0007669"/>
    <property type="project" value="InterPro"/>
</dbReference>
<gene>
    <name evidence="1" type="ORF">A2988_04835</name>
</gene>
<dbReference type="STRING" id="1797298.A2988_04835"/>
<name>A0A1F5BW44_9BACT</name>
<dbReference type="Proteomes" id="UP000176650">
    <property type="component" value="Unassembled WGS sequence"/>
</dbReference>
<dbReference type="InterPro" id="IPR011856">
    <property type="entry name" value="tRNA_endonuc-like_dom_sf"/>
</dbReference>
<sequence>MSNSIGQTGEYLVASELCRRGIIATTFSRNMPGFDILAFNIRTQNGSRIQVKTKTTGDWQLNAKDFLRFNQKLFEKGIQKVLGVMQGNPADYFIFVKLGGKYGGDEFYILTSKQIKETVRKNYGVFRKRKSTHAIIKDKDLEIYKDKWLVLIDRQK</sequence>
<evidence type="ECO:0000313" key="1">
    <source>
        <dbReference type="EMBL" id="OGD34788.1"/>
    </source>
</evidence>
<dbReference type="Gene3D" id="3.40.1350.10">
    <property type="match status" value="1"/>
</dbReference>
<evidence type="ECO:0008006" key="3">
    <source>
        <dbReference type="Google" id="ProtNLM"/>
    </source>
</evidence>
<organism evidence="1 2">
    <name type="scientific">Candidatus Azambacteria bacterium RIFCSPLOWO2_01_FULL_46_25</name>
    <dbReference type="NCBI Taxonomy" id="1797298"/>
    <lineage>
        <taxon>Bacteria</taxon>
        <taxon>Candidatus Azamiibacteriota</taxon>
    </lineage>
</organism>
<proteinExistence type="predicted"/>
<comment type="caution">
    <text evidence="1">The sequence shown here is derived from an EMBL/GenBank/DDBJ whole genome shotgun (WGS) entry which is preliminary data.</text>
</comment>
<reference evidence="1 2" key="1">
    <citation type="journal article" date="2016" name="Nat. Commun.">
        <title>Thousands of microbial genomes shed light on interconnected biogeochemical processes in an aquifer system.</title>
        <authorList>
            <person name="Anantharaman K."/>
            <person name="Brown C.T."/>
            <person name="Hug L.A."/>
            <person name="Sharon I."/>
            <person name="Castelle C.J."/>
            <person name="Probst A.J."/>
            <person name="Thomas B.C."/>
            <person name="Singh A."/>
            <person name="Wilkins M.J."/>
            <person name="Karaoz U."/>
            <person name="Brodie E.L."/>
            <person name="Williams K.H."/>
            <person name="Hubbard S.S."/>
            <person name="Banfield J.F."/>
        </authorList>
    </citation>
    <scope>NUCLEOTIDE SEQUENCE [LARGE SCALE GENOMIC DNA]</scope>
</reference>
<evidence type="ECO:0000313" key="2">
    <source>
        <dbReference type="Proteomes" id="UP000176650"/>
    </source>
</evidence>
<dbReference type="AlphaFoldDB" id="A0A1F5BW44"/>
<dbReference type="EMBL" id="MEYS01000001">
    <property type="protein sequence ID" value="OGD34788.1"/>
    <property type="molecule type" value="Genomic_DNA"/>
</dbReference>